<gene>
    <name evidence="2" type="ORF">K458DRAFT_389450</name>
</gene>
<reference evidence="2" key="1">
    <citation type="journal article" date="2020" name="Stud. Mycol.">
        <title>101 Dothideomycetes genomes: a test case for predicting lifestyles and emergence of pathogens.</title>
        <authorList>
            <person name="Haridas S."/>
            <person name="Albert R."/>
            <person name="Binder M."/>
            <person name="Bloem J."/>
            <person name="Labutti K."/>
            <person name="Salamov A."/>
            <person name="Andreopoulos B."/>
            <person name="Baker S."/>
            <person name="Barry K."/>
            <person name="Bills G."/>
            <person name="Bluhm B."/>
            <person name="Cannon C."/>
            <person name="Castanera R."/>
            <person name="Culley D."/>
            <person name="Daum C."/>
            <person name="Ezra D."/>
            <person name="Gonzalez J."/>
            <person name="Henrissat B."/>
            <person name="Kuo A."/>
            <person name="Liang C."/>
            <person name="Lipzen A."/>
            <person name="Lutzoni F."/>
            <person name="Magnuson J."/>
            <person name="Mondo S."/>
            <person name="Nolan M."/>
            <person name="Ohm R."/>
            <person name="Pangilinan J."/>
            <person name="Park H.-J."/>
            <person name="Ramirez L."/>
            <person name="Alfaro M."/>
            <person name="Sun H."/>
            <person name="Tritt A."/>
            <person name="Yoshinaga Y."/>
            <person name="Zwiers L.-H."/>
            <person name="Turgeon B."/>
            <person name="Goodwin S."/>
            <person name="Spatafora J."/>
            <person name="Crous P."/>
            <person name="Grigoriev I."/>
        </authorList>
    </citation>
    <scope>NUCLEOTIDE SEQUENCE</scope>
    <source>
        <strain evidence="2">CBS 122367</strain>
    </source>
</reference>
<feature type="domain" description="Glyoxalase/fosfomycin resistance/dioxygenase" evidence="1">
    <location>
        <begin position="50"/>
        <end position="121"/>
    </location>
</feature>
<dbReference type="PANTHER" id="PTHR35006">
    <property type="entry name" value="GLYOXALASE FAMILY PROTEIN (AFU_ORTHOLOGUE AFUA_5G14830)"/>
    <property type="match status" value="1"/>
</dbReference>
<evidence type="ECO:0000259" key="1">
    <source>
        <dbReference type="Pfam" id="PF00903"/>
    </source>
</evidence>
<dbReference type="AlphaFoldDB" id="A0A6G1J211"/>
<dbReference type="InterPro" id="IPR029068">
    <property type="entry name" value="Glyas_Bleomycin-R_OHBP_Dase"/>
</dbReference>
<keyword evidence="3" id="KW-1185">Reference proteome</keyword>
<evidence type="ECO:0000313" key="2">
    <source>
        <dbReference type="EMBL" id="KAF2684241.1"/>
    </source>
</evidence>
<dbReference type="InterPro" id="IPR004360">
    <property type="entry name" value="Glyas_Fos-R_dOase_dom"/>
</dbReference>
<sequence>MTLDHVSFNVHPSKYEDVVAWYLAALAPLGYTKQMDIPGIACGLGDSPHTAKFWIGTNENASGSGMHIAFKAKDHTTVDKFYDEALKAGGTDNGKPGVREMYHPNYYAAFVFDPVGNNIEVVDHVAH</sequence>
<evidence type="ECO:0000313" key="3">
    <source>
        <dbReference type="Proteomes" id="UP000799291"/>
    </source>
</evidence>
<protein>
    <submittedName>
        <fullName evidence="2">Glyoxalase family protein</fullName>
    </submittedName>
</protein>
<proteinExistence type="predicted"/>
<accession>A0A6G1J211</accession>
<dbReference type="Gene3D" id="3.10.180.10">
    <property type="entry name" value="2,3-Dihydroxybiphenyl 1,2-Dioxygenase, domain 1"/>
    <property type="match status" value="1"/>
</dbReference>
<organism evidence="2 3">
    <name type="scientific">Lentithecium fluviatile CBS 122367</name>
    <dbReference type="NCBI Taxonomy" id="1168545"/>
    <lineage>
        <taxon>Eukaryota</taxon>
        <taxon>Fungi</taxon>
        <taxon>Dikarya</taxon>
        <taxon>Ascomycota</taxon>
        <taxon>Pezizomycotina</taxon>
        <taxon>Dothideomycetes</taxon>
        <taxon>Pleosporomycetidae</taxon>
        <taxon>Pleosporales</taxon>
        <taxon>Massarineae</taxon>
        <taxon>Lentitheciaceae</taxon>
        <taxon>Lentithecium</taxon>
    </lineage>
</organism>
<dbReference type="OrthoDB" id="10249419at2759"/>
<name>A0A6G1J211_9PLEO</name>
<dbReference type="Proteomes" id="UP000799291">
    <property type="component" value="Unassembled WGS sequence"/>
</dbReference>
<dbReference type="Pfam" id="PF00903">
    <property type="entry name" value="Glyoxalase"/>
    <property type="match status" value="1"/>
</dbReference>
<dbReference type="PANTHER" id="PTHR35006:SF2">
    <property type="entry name" value="GLYOXALASE FAMILY PROTEIN (AFU_ORTHOLOGUE AFUA_5G14830)"/>
    <property type="match status" value="1"/>
</dbReference>
<dbReference type="EMBL" id="MU005582">
    <property type="protein sequence ID" value="KAF2684241.1"/>
    <property type="molecule type" value="Genomic_DNA"/>
</dbReference>
<dbReference type="SUPFAM" id="SSF54593">
    <property type="entry name" value="Glyoxalase/Bleomycin resistance protein/Dihydroxybiphenyl dioxygenase"/>
    <property type="match status" value="1"/>
</dbReference>
<dbReference type="CDD" id="cd07262">
    <property type="entry name" value="VOC_like"/>
    <property type="match status" value="1"/>
</dbReference>